<accession>A0ABC8LXE4</accession>
<sequence length="64" mass="6790">MNIAAAGAESPVASFSLIVGDLAPRTFFSSFQVQLSQKRETELSGGVGRGQWRLGIGVICVHKL</sequence>
<proteinExistence type="predicted"/>
<gene>
    <name evidence="1" type="ORF">ERUC_LOCUS41067</name>
</gene>
<reference evidence="1 2" key="1">
    <citation type="submission" date="2022-03" db="EMBL/GenBank/DDBJ databases">
        <authorList>
            <person name="Macdonald S."/>
            <person name="Ahmed S."/>
            <person name="Newling K."/>
        </authorList>
    </citation>
    <scope>NUCLEOTIDE SEQUENCE [LARGE SCALE GENOMIC DNA]</scope>
</reference>
<organism evidence="1 2">
    <name type="scientific">Eruca vesicaria subsp. sativa</name>
    <name type="common">Garden rocket</name>
    <name type="synonym">Eruca sativa</name>
    <dbReference type="NCBI Taxonomy" id="29727"/>
    <lineage>
        <taxon>Eukaryota</taxon>
        <taxon>Viridiplantae</taxon>
        <taxon>Streptophyta</taxon>
        <taxon>Embryophyta</taxon>
        <taxon>Tracheophyta</taxon>
        <taxon>Spermatophyta</taxon>
        <taxon>Magnoliopsida</taxon>
        <taxon>eudicotyledons</taxon>
        <taxon>Gunneridae</taxon>
        <taxon>Pentapetalae</taxon>
        <taxon>rosids</taxon>
        <taxon>malvids</taxon>
        <taxon>Brassicales</taxon>
        <taxon>Brassicaceae</taxon>
        <taxon>Brassiceae</taxon>
        <taxon>Eruca</taxon>
    </lineage>
</organism>
<evidence type="ECO:0000313" key="2">
    <source>
        <dbReference type="Proteomes" id="UP001642260"/>
    </source>
</evidence>
<dbReference type="EMBL" id="CAKOAT010807375">
    <property type="protein sequence ID" value="CAH8388584.1"/>
    <property type="molecule type" value="Genomic_DNA"/>
</dbReference>
<evidence type="ECO:0000313" key="1">
    <source>
        <dbReference type="EMBL" id="CAH8388584.1"/>
    </source>
</evidence>
<dbReference type="AlphaFoldDB" id="A0ABC8LXE4"/>
<keyword evidence="2" id="KW-1185">Reference proteome</keyword>
<name>A0ABC8LXE4_ERUVS</name>
<comment type="caution">
    <text evidence="1">The sequence shown here is derived from an EMBL/GenBank/DDBJ whole genome shotgun (WGS) entry which is preliminary data.</text>
</comment>
<protein>
    <submittedName>
        <fullName evidence="1">Uncharacterized protein</fullName>
    </submittedName>
</protein>
<dbReference type="Proteomes" id="UP001642260">
    <property type="component" value="Unassembled WGS sequence"/>
</dbReference>